<gene>
    <name evidence="2" type="ORF">GRI35_12660</name>
</gene>
<dbReference type="RefSeq" id="WP_160614482.1">
    <property type="nucleotide sequence ID" value="NZ_JAUFQM010000001.1"/>
</dbReference>
<comment type="caution">
    <text evidence="2">The sequence shown here is derived from an EMBL/GenBank/DDBJ whole genome shotgun (WGS) entry which is preliminary data.</text>
</comment>
<evidence type="ECO:0000313" key="2">
    <source>
        <dbReference type="EMBL" id="MXO84221.1"/>
    </source>
</evidence>
<dbReference type="Proteomes" id="UP000460290">
    <property type="component" value="Unassembled WGS sequence"/>
</dbReference>
<dbReference type="AlphaFoldDB" id="A0A844Z6F5"/>
<evidence type="ECO:0000256" key="1">
    <source>
        <dbReference type="ARBA" id="ARBA00015681"/>
    </source>
</evidence>
<dbReference type="GO" id="GO:0030234">
    <property type="term" value="F:enzyme regulator activity"/>
    <property type="evidence" value="ECO:0007669"/>
    <property type="project" value="InterPro"/>
</dbReference>
<dbReference type="InterPro" id="IPR002187">
    <property type="entry name" value="N-reg_PII"/>
</dbReference>
<evidence type="ECO:0000313" key="3">
    <source>
        <dbReference type="Proteomes" id="UP000460290"/>
    </source>
</evidence>
<dbReference type="SUPFAM" id="SSF54913">
    <property type="entry name" value="GlnB-like"/>
    <property type="match status" value="1"/>
</dbReference>
<sequence length="106" mass="11550">MTYKATKVVIITEKVIFDGVADIIEEMGGTGYTVVAAGGRGSRGVRSASGASIVDAFRNIKVEVIVSELAMAEKIADAVAERYFQNYSGITYLEEVDILRPHKFHH</sequence>
<dbReference type="Pfam" id="PF00543">
    <property type="entry name" value="P-II"/>
    <property type="match status" value="1"/>
</dbReference>
<dbReference type="EMBL" id="WTYZ01000001">
    <property type="protein sequence ID" value="MXO84221.1"/>
    <property type="molecule type" value="Genomic_DNA"/>
</dbReference>
<dbReference type="GO" id="GO:0006808">
    <property type="term" value="P:regulation of nitrogen utilization"/>
    <property type="evidence" value="ECO:0007669"/>
    <property type="project" value="InterPro"/>
</dbReference>
<organism evidence="2 3">
    <name type="scientific">Pontixanthobacter aestiaquae</name>
    <dbReference type="NCBI Taxonomy" id="1509367"/>
    <lineage>
        <taxon>Bacteria</taxon>
        <taxon>Pseudomonadati</taxon>
        <taxon>Pseudomonadota</taxon>
        <taxon>Alphaproteobacteria</taxon>
        <taxon>Sphingomonadales</taxon>
        <taxon>Erythrobacteraceae</taxon>
        <taxon>Pontixanthobacter</taxon>
    </lineage>
</organism>
<keyword evidence="3" id="KW-1185">Reference proteome</keyword>
<dbReference type="InterPro" id="IPR015867">
    <property type="entry name" value="N-reg_PII/ATP_PRibTrfase_C"/>
</dbReference>
<dbReference type="Gene3D" id="3.30.70.120">
    <property type="match status" value="1"/>
</dbReference>
<proteinExistence type="predicted"/>
<name>A0A844Z6F5_9SPHN</name>
<protein>
    <recommendedName>
        <fullName evidence="1">Nitrogen regulatory protein P-II</fullName>
    </recommendedName>
</protein>
<reference evidence="2 3" key="1">
    <citation type="submission" date="2019-12" db="EMBL/GenBank/DDBJ databases">
        <title>Genomic-based taxomic classification of the family Erythrobacteraceae.</title>
        <authorList>
            <person name="Xu L."/>
        </authorList>
    </citation>
    <scope>NUCLEOTIDE SEQUENCE [LARGE SCALE GENOMIC DNA]</scope>
    <source>
        <strain evidence="2 3">KCTC 42006</strain>
    </source>
</reference>
<dbReference type="InterPro" id="IPR011322">
    <property type="entry name" value="N-reg_PII-like_a/b"/>
</dbReference>
<dbReference type="OrthoDB" id="2873381at2"/>
<accession>A0A844Z6F5</accession>